<dbReference type="EC" id="2.4.-.-" evidence="2"/>
<keyword evidence="2" id="KW-0328">Glycosyltransferase</keyword>
<reference evidence="2 3" key="1">
    <citation type="submission" date="2024-04" db="EMBL/GenBank/DDBJ databases">
        <title>Novel Shewanella species isolated from Baltic Sea sediments.</title>
        <authorList>
            <person name="Martin-Rodriguez A.J."/>
            <person name="Fernandez-Juarez V."/>
            <person name="Valeriano V.D."/>
            <person name="Mihindukulasooriya I."/>
            <person name="Ceresnova L."/>
            <person name="Joffre E."/>
            <person name="Jensie-Markopoulos S."/>
            <person name="Moore E.R.B."/>
            <person name="Sjoling A."/>
        </authorList>
    </citation>
    <scope>NUCLEOTIDE SEQUENCE [LARGE SCALE GENOMIC DNA]</scope>
    <source>
        <strain evidence="2 3">VAX-SP0-0CM-1</strain>
    </source>
</reference>
<evidence type="ECO:0000313" key="2">
    <source>
        <dbReference type="EMBL" id="MEM6247444.1"/>
    </source>
</evidence>
<dbReference type="Pfam" id="PF00535">
    <property type="entry name" value="Glycos_transf_2"/>
    <property type="match status" value="1"/>
</dbReference>
<dbReference type="GO" id="GO:0016757">
    <property type="term" value="F:glycosyltransferase activity"/>
    <property type="evidence" value="ECO:0007669"/>
    <property type="project" value="UniProtKB-KW"/>
</dbReference>
<gene>
    <name evidence="2" type="ORF">AAGS29_02310</name>
</gene>
<dbReference type="RefSeq" id="WP_338258720.1">
    <property type="nucleotide sequence ID" value="NZ_JBCHKU010000002.1"/>
</dbReference>
<dbReference type="PANTHER" id="PTHR43685">
    <property type="entry name" value="GLYCOSYLTRANSFERASE"/>
    <property type="match status" value="1"/>
</dbReference>
<dbReference type="InterPro" id="IPR050834">
    <property type="entry name" value="Glycosyltransf_2"/>
</dbReference>
<evidence type="ECO:0000259" key="1">
    <source>
        <dbReference type="Pfam" id="PF00535"/>
    </source>
</evidence>
<dbReference type="SUPFAM" id="SSF53448">
    <property type="entry name" value="Nucleotide-diphospho-sugar transferases"/>
    <property type="match status" value="1"/>
</dbReference>
<name>A0ABU9UMF7_9GAMM</name>
<accession>A0ABU9UMF7</accession>
<dbReference type="InterPro" id="IPR001173">
    <property type="entry name" value="Glyco_trans_2-like"/>
</dbReference>
<proteinExistence type="predicted"/>
<comment type="caution">
    <text evidence="2">The sequence shown here is derived from an EMBL/GenBank/DDBJ whole genome shotgun (WGS) entry which is preliminary data.</text>
</comment>
<dbReference type="PANTHER" id="PTHR43685:SF2">
    <property type="entry name" value="GLYCOSYLTRANSFERASE 2-LIKE DOMAIN-CONTAINING PROTEIN"/>
    <property type="match status" value="1"/>
</dbReference>
<organism evidence="2 3">
    <name type="scientific">Shewanella vaxholmensis</name>
    <dbReference type="NCBI Taxonomy" id="3063535"/>
    <lineage>
        <taxon>Bacteria</taxon>
        <taxon>Pseudomonadati</taxon>
        <taxon>Pseudomonadota</taxon>
        <taxon>Gammaproteobacteria</taxon>
        <taxon>Alteromonadales</taxon>
        <taxon>Shewanellaceae</taxon>
        <taxon>Shewanella</taxon>
    </lineage>
</organism>
<keyword evidence="2" id="KW-0808">Transferase</keyword>
<sequence length="250" mass="28736">MPEVSIVLPVYNAKSFVDETIESVINQTYTNWELIVVDDCSSDGTFQYLQRKYGSLPNIKIFTNQTNSGAGVTRNRGLKEALAEKIAFLDADDIWLPTKLSIQIAHMTMNNSAIIHTSYAFIDEAGNRIAGKMNVSPIVDLGSYMRNTEIGMSTSLINRRLVGNIQFNSMRTRQDTKLWLTLLERGFFSEGIDEILVYYRIRNGQISGNKFKIAWRTFKLYWSVDSISWYNRLINFMYYAFNGVLKRLNK</sequence>
<feature type="domain" description="Glycosyltransferase 2-like" evidence="1">
    <location>
        <begin position="5"/>
        <end position="144"/>
    </location>
</feature>
<dbReference type="Proteomes" id="UP001489333">
    <property type="component" value="Unassembled WGS sequence"/>
</dbReference>
<dbReference type="CDD" id="cd00761">
    <property type="entry name" value="Glyco_tranf_GTA_type"/>
    <property type="match status" value="1"/>
</dbReference>
<dbReference type="InterPro" id="IPR029044">
    <property type="entry name" value="Nucleotide-diphossugar_trans"/>
</dbReference>
<dbReference type="Gene3D" id="3.90.550.10">
    <property type="entry name" value="Spore Coat Polysaccharide Biosynthesis Protein SpsA, Chain A"/>
    <property type="match status" value="1"/>
</dbReference>
<evidence type="ECO:0000313" key="3">
    <source>
        <dbReference type="Proteomes" id="UP001489333"/>
    </source>
</evidence>
<protein>
    <submittedName>
        <fullName evidence="2">Glycosyltransferase family 2 protein</fullName>
        <ecNumber evidence="2">2.4.-.-</ecNumber>
    </submittedName>
</protein>
<keyword evidence="3" id="KW-1185">Reference proteome</keyword>
<dbReference type="EMBL" id="JBCHKU010000002">
    <property type="protein sequence ID" value="MEM6247444.1"/>
    <property type="molecule type" value="Genomic_DNA"/>
</dbReference>